<keyword evidence="5" id="KW-1185">Reference proteome</keyword>
<dbReference type="SMART" id="SM00717">
    <property type="entry name" value="SANT"/>
    <property type="match status" value="2"/>
</dbReference>
<dbReference type="SUPFAM" id="SSF46689">
    <property type="entry name" value="Homeodomain-like"/>
    <property type="match status" value="1"/>
</dbReference>
<dbReference type="AlphaFoldDB" id="A0A5J4YJ03"/>
<name>A0A5J4YJ03_PORPP</name>
<dbReference type="PROSITE" id="PS51294">
    <property type="entry name" value="HTH_MYB"/>
    <property type="match status" value="1"/>
</dbReference>
<dbReference type="InterPro" id="IPR017930">
    <property type="entry name" value="Myb_dom"/>
</dbReference>
<protein>
    <submittedName>
        <fullName evidence="4">Transcriptional activator Myb</fullName>
    </submittedName>
</protein>
<evidence type="ECO:0000259" key="3">
    <source>
        <dbReference type="PROSITE" id="PS51294"/>
    </source>
</evidence>
<feature type="domain" description="HTH myb-type" evidence="3">
    <location>
        <begin position="105"/>
        <end position="161"/>
    </location>
</feature>
<evidence type="ECO:0000259" key="2">
    <source>
        <dbReference type="PROSITE" id="PS50090"/>
    </source>
</evidence>
<comment type="caution">
    <text evidence="4">The sequence shown here is derived from an EMBL/GenBank/DDBJ whole genome shotgun (WGS) entry which is preliminary data.</text>
</comment>
<organism evidence="4 5">
    <name type="scientific">Porphyridium purpureum</name>
    <name type="common">Red alga</name>
    <name type="synonym">Porphyridium cruentum</name>
    <dbReference type="NCBI Taxonomy" id="35688"/>
    <lineage>
        <taxon>Eukaryota</taxon>
        <taxon>Rhodophyta</taxon>
        <taxon>Bangiophyceae</taxon>
        <taxon>Porphyridiales</taxon>
        <taxon>Porphyridiaceae</taxon>
        <taxon>Porphyridium</taxon>
    </lineage>
</organism>
<dbReference type="Pfam" id="PF00249">
    <property type="entry name" value="Myb_DNA-binding"/>
    <property type="match status" value="1"/>
</dbReference>
<feature type="domain" description="Myb-like" evidence="2">
    <location>
        <begin position="105"/>
        <end position="157"/>
    </location>
</feature>
<reference evidence="5" key="1">
    <citation type="journal article" date="2019" name="Nat. Commun.">
        <title>Expansion of phycobilisome linker gene families in mesophilic red algae.</title>
        <authorList>
            <person name="Lee J."/>
            <person name="Kim D."/>
            <person name="Bhattacharya D."/>
            <person name="Yoon H.S."/>
        </authorList>
    </citation>
    <scope>NUCLEOTIDE SEQUENCE [LARGE SCALE GENOMIC DNA]</scope>
    <source>
        <strain evidence="5">CCMP 1328</strain>
    </source>
</reference>
<evidence type="ECO:0000313" key="5">
    <source>
        <dbReference type="Proteomes" id="UP000324585"/>
    </source>
</evidence>
<feature type="compositionally biased region" description="Low complexity" evidence="1">
    <location>
        <begin position="52"/>
        <end position="65"/>
    </location>
</feature>
<evidence type="ECO:0000256" key="1">
    <source>
        <dbReference type="SAM" id="MobiDB-lite"/>
    </source>
</evidence>
<dbReference type="GO" id="GO:0005634">
    <property type="term" value="C:nucleus"/>
    <property type="evidence" value="ECO:0007669"/>
    <property type="project" value="TreeGrafter"/>
</dbReference>
<dbReference type="PANTHER" id="PTHR45614">
    <property type="entry name" value="MYB PROTEIN-RELATED"/>
    <property type="match status" value="1"/>
</dbReference>
<dbReference type="GO" id="GO:0000978">
    <property type="term" value="F:RNA polymerase II cis-regulatory region sequence-specific DNA binding"/>
    <property type="evidence" value="ECO:0007669"/>
    <property type="project" value="TreeGrafter"/>
</dbReference>
<dbReference type="PROSITE" id="PS50090">
    <property type="entry name" value="MYB_LIKE"/>
    <property type="match status" value="1"/>
</dbReference>
<dbReference type="OrthoDB" id="2143914at2759"/>
<dbReference type="GO" id="GO:0000981">
    <property type="term" value="F:DNA-binding transcription factor activity, RNA polymerase II-specific"/>
    <property type="evidence" value="ECO:0007669"/>
    <property type="project" value="TreeGrafter"/>
</dbReference>
<proteinExistence type="predicted"/>
<evidence type="ECO:0000313" key="4">
    <source>
        <dbReference type="EMBL" id="KAA8491431.1"/>
    </source>
</evidence>
<dbReference type="InterPro" id="IPR009057">
    <property type="entry name" value="Homeodomain-like_sf"/>
</dbReference>
<sequence length="224" mass="25596">MRGAKDFSGDLAGSNSGLERTPGGYARIPIRMLLNDEDAPPGRYFVRSLERQASASSSQQQQHQPQPLPLPATQEPRLLHSDTSVEREGGGTGSEQRSHDSTSETEDAKRRRWTKEEDNALMNVVAHHGPKHWNRLAEQYMPERTGQQLRLRYTNHLRFSNAEKYAPFSAEQDARILQEGKNPTRRWIELAREMGRSHNAIKNRYNLLIRRQERQQGGSAFSPQ</sequence>
<feature type="compositionally biased region" description="Basic and acidic residues" evidence="1">
    <location>
        <begin position="96"/>
        <end position="116"/>
    </location>
</feature>
<feature type="region of interest" description="Disordered" evidence="1">
    <location>
        <begin position="1"/>
        <end position="116"/>
    </location>
</feature>
<gene>
    <name evidence="4" type="ORF">FVE85_2446</name>
</gene>
<dbReference type="EMBL" id="VRMN01000013">
    <property type="protein sequence ID" value="KAA8491431.1"/>
    <property type="molecule type" value="Genomic_DNA"/>
</dbReference>
<accession>A0A5J4YJ03</accession>
<dbReference type="InterPro" id="IPR001005">
    <property type="entry name" value="SANT/Myb"/>
</dbReference>
<dbReference type="CDD" id="cd00167">
    <property type="entry name" value="SANT"/>
    <property type="match status" value="1"/>
</dbReference>
<dbReference type="InterPro" id="IPR050560">
    <property type="entry name" value="MYB_TF"/>
</dbReference>
<dbReference type="Gene3D" id="1.10.10.60">
    <property type="entry name" value="Homeodomain-like"/>
    <property type="match status" value="2"/>
</dbReference>
<dbReference type="Proteomes" id="UP000324585">
    <property type="component" value="Unassembled WGS sequence"/>
</dbReference>
<feature type="compositionally biased region" description="Basic and acidic residues" evidence="1">
    <location>
        <begin position="77"/>
        <end position="89"/>
    </location>
</feature>